<keyword evidence="3" id="KW-1185">Reference proteome</keyword>
<evidence type="ECO:0000256" key="1">
    <source>
        <dbReference type="SAM" id="MobiDB-lite"/>
    </source>
</evidence>
<dbReference type="AlphaFoldDB" id="C9LH22"/>
<reference evidence="2" key="1">
    <citation type="submission" date="2009-09" db="EMBL/GenBank/DDBJ databases">
        <authorList>
            <person name="Weinstock G."/>
            <person name="Sodergren E."/>
            <person name="Clifton S."/>
            <person name="Fulton L."/>
            <person name="Fulton B."/>
            <person name="Courtney L."/>
            <person name="Fronick C."/>
            <person name="Harrison M."/>
            <person name="Strong C."/>
            <person name="Farmer C."/>
            <person name="Delahaunty K."/>
            <person name="Markovic C."/>
            <person name="Hall O."/>
            <person name="Minx P."/>
            <person name="Tomlinson C."/>
            <person name="Mitreva M."/>
            <person name="Nelson J."/>
            <person name="Hou S."/>
            <person name="Wollam A."/>
            <person name="Pepin K.H."/>
            <person name="Johnson M."/>
            <person name="Bhonagiri V."/>
            <person name="Nash W.E."/>
            <person name="Warren W."/>
            <person name="Chinwalla A."/>
            <person name="Mardis E.R."/>
            <person name="Wilson R.K."/>
        </authorList>
    </citation>
    <scope>NUCLEOTIDE SEQUENCE [LARGE SCALE GENOMIC DNA]</scope>
    <source>
        <strain evidence="2">ATCC 51259</strain>
    </source>
</reference>
<sequence>MRKSRAAKRLSIRSASKGTNVSLSPPFKLKKNIAQLKKSQHKTAKNAQKRNKN</sequence>
<dbReference type="EMBL" id="ACIJ02000018">
    <property type="protein sequence ID" value="EEX71980.1"/>
    <property type="molecule type" value="Genomic_DNA"/>
</dbReference>
<dbReference type="STRING" id="626522.GCWU000325_01523"/>
<feature type="region of interest" description="Disordered" evidence="1">
    <location>
        <begin position="1"/>
        <end position="28"/>
    </location>
</feature>
<protein>
    <submittedName>
        <fullName evidence="2">Uncharacterized protein</fullName>
    </submittedName>
</protein>
<feature type="compositionally biased region" description="Basic residues" evidence="1">
    <location>
        <begin position="1"/>
        <end position="11"/>
    </location>
</feature>
<feature type="compositionally biased region" description="Polar residues" evidence="1">
    <location>
        <begin position="13"/>
        <end position="23"/>
    </location>
</feature>
<dbReference type="Proteomes" id="UP000003460">
    <property type="component" value="Unassembled WGS sequence"/>
</dbReference>
<proteinExistence type="predicted"/>
<comment type="caution">
    <text evidence="2">The sequence shown here is derived from an EMBL/GenBank/DDBJ whole genome shotgun (WGS) entry which is preliminary data.</text>
</comment>
<gene>
    <name evidence="2" type="ORF">GCWU000325_01523</name>
</gene>
<dbReference type="HOGENOM" id="CLU_3064875_0_0_10"/>
<name>C9LH22_9BACT</name>
<evidence type="ECO:0000313" key="2">
    <source>
        <dbReference type="EMBL" id="EEX71980.1"/>
    </source>
</evidence>
<organism evidence="2 3">
    <name type="scientific">Alloprevotella tannerae ATCC 51259</name>
    <dbReference type="NCBI Taxonomy" id="626522"/>
    <lineage>
        <taxon>Bacteria</taxon>
        <taxon>Pseudomonadati</taxon>
        <taxon>Bacteroidota</taxon>
        <taxon>Bacteroidia</taxon>
        <taxon>Bacteroidales</taxon>
        <taxon>Prevotellaceae</taxon>
        <taxon>Alloprevotella</taxon>
    </lineage>
</organism>
<accession>C9LH22</accession>
<evidence type="ECO:0000313" key="3">
    <source>
        <dbReference type="Proteomes" id="UP000003460"/>
    </source>
</evidence>